<feature type="transmembrane region" description="Helical" evidence="5">
    <location>
        <begin position="98"/>
        <end position="126"/>
    </location>
</feature>
<feature type="transmembrane region" description="Helical" evidence="5">
    <location>
        <begin position="213"/>
        <end position="233"/>
    </location>
</feature>
<protein>
    <submittedName>
        <fullName evidence="7">O-antigen ligase family protein</fullName>
    </submittedName>
</protein>
<dbReference type="EMBL" id="JANFYS010000010">
    <property type="protein sequence ID" value="MCQ4770078.1"/>
    <property type="molecule type" value="Genomic_DNA"/>
</dbReference>
<feature type="transmembrane region" description="Helical" evidence="5">
    <location>
        <begin position="336"/>
        <end position="357"/>
    </location>
</feature>
<evidence type="ECO:0000259" key="6">
    <source>
        <dbReference type="Pfam" id="PF04932"/>
    </source>
</evidence>
<evidence type="ECO:0000256" key="2">
    <source>
        <dbReference type="ARBA" id="ARBA00022692"/>
    </source>
</evidence>
<feature type="transmembrane region" description="Helical" evidence="5">
    <location>
        <begin position="132"/>
        <end position="150"/>
    </location>
</feature>
<organism evidence="7 8">
    <name type="scientific">Intestinimonas massiliensis</name>
    <name type="common">ex Afouda et al. 2020</name>
    <dbReference type="NCBI Taxonomy" id="1673721"/>
    <lineage>
        <taxon>Bacteria</taxon>
        <taxon>Bacillati</taxon>
        <taxon>Bacillota</taxon>
        <taxon>Clostridia</taxon>
        <taxon>Eubacteriales</taxon>
        <taxon>Intestinimonas</taxon>
    </lineage>
</organism>
<evidence type="ECO:0000256" key="5">
    <source>
        <dbReference type="SAM" id="Phobius"/>
    </source>
</evidence>
<evidence type="ECO:0000313" key="8">
    <source>
        <dbReference type="Proteomes" id="UP001204562"/>
    </source>
</evidence>
<feature type="domain" description="O-antigen ligase-related" evidence="6">
    <location>
        <begin position="298"/>
        <end position="435"/>
    </location>
</feature>
<dbReference type="Pfam" id="PF04932">
    <property type="entry name" value="Wzy_C"/>
    <property type="match status" value="1"/>
</dbReference>
<feature type="transmembrane region" description="Helical" evidence="5">
    <location>
        <begin position="267"/>
        <end position="285"/>
    </location>
</feature>
<feature type="transmembrane region" description="Helical" evidence="5">
    <location>
        <begin position="487"/>
        <end position="505"/>
    </location>
</feature>
<feature type="transmembrane region" description="Helical" evidence="5">
    <location>
        <begin position="313"/>
        <end position="329"/>
    </location>
</feature>
<evidence type="ECO:0000256" key="1">
    <source>
        <dbReference type="ARBA" id="ARBA00004141"/>
    </source>
</evidence>
<dbReference type="Proteomes" id="UP001204562">
    <property type="component" value="Unassembled WGS sequence"/>
</dbReference>
<dbReference type="RefSeq" id="WP_256303614.1">
    <property type="nucleotide sequence ID" value="NZ_JANFYS010000010.1"/>
</dbReference>
<keyword evidence="2 5" id="KW-0812">Transmembrane</keyword>
<feature type="transmembrane region" description="Helical" evidence="5">
    <location>
        <begin position="162"/>
        <end position="179"/>
    </location>
</feature>
<feature type="transmembrane region" description="Helical" evidence="5">
    <location>
        <begin position="458"/>
        <end position="481"/>
    </location>
</feature>
<name>A0AAW5JL63_9FIRM</name>
<dbReference type="GO" id="GO:0016874">
    <property type="term" value="F:ligase activity"/>
    <property type="evidence" value="ECO:0007669"/>
    <property type="project" value="UniProtKB-KW"/>
</dbReference>
<gene>
    <name evidence="7" type="ORF">NE579_06315</name>
</gene>
<accession>A0AAW5JL63</accession>
<dbReference type="AlphaFoldDB" id="A0AAW5JL63"/>
<evidence type="ECO:0000313" key="7">
    <source>
        <dbReference type="EMBL" id="MCQ4770078.1"/>
    </source>
</evidence>
<dbReference type="PANTHER" id="PTHR37422:SF13">
    <property type="entry name" value="LIPOPOLYSACCHARIDE BIOSYNTHESIS PROTEIN PA4999-RELATED"/>
    <property type="match status" value="1"/>
</dbReference>
<comment type="caution">
    <text evidence="7">The sequence shown here is derived from an EMBL/GenBank/DDBJ whole genome shotgun (WGS) entry which is preliminary data.</text>
</comment>
<reference evidence="7" key="1">
    <citation type="submission" date="2022-06" db="EMBL/GenBank/DDBJ databases">
        <title>Isolation of gut microbiota from human fecal samples.</title>
        <authorList>
            <person name="Pamer E.G."/>
            <person name="Barat B."/>
            <person name="Waligurski E."/>
            <person name="Medina S."/>
            <person name="Paddock L."/>
            <person name="Mostad J."/>
        </authorList>
    </citation>
    <scope>NUCLEOTIDE SEQUENCE</scope>
    <source>
        <strain evidence="7">DFI.9.91</strain>
    </source>
</reference>
<keyword evidence="3 5" id="KW-1133">Transmembrane helix</keyword>
<comment type="subcellular location">
    <subcellularLocation>
        <location evidence="1">Membrane</location>
        <topology evidence="1">Multi-pass membrane protein</topology>
    </subcellularLocation>
</comment>
<dbReference type="PANTHER" id="PTHR37422">
    <property type="entry name" value="TEICHURONIC ACID BIOSYNTHESIS PROTEIN TUAE"/>
    <property type="match status" value="1"/>
</dbReference>
<evidence type="ECO:0000256" key="3">
    <source>
        <dbReference type="ARBA" id="ARBA00022989"/>
    </source>
</evidence>
<dbReference type="GO" id="GO:0016020">
    <property type="term" value="C:membrane"/>
    <property type="evidence" value="ECO:0007669"/>
    <property type="project" value="UniProtKB-SubCell"/>
</dbReference>
<keyword evidence="7" id="KW-0436">Ligase</keyword>
<feature type="transmembrane region" description="Helical" evidence="5">
    <location>
        <begin position="185"/>
        <end position="206"/>
    </location>
</feature>
<evidence type="ECO:0000256" key="4">
    <source>
        <dbReference type="ARBA" id="ARBA00023136"/>
    </source>
</evidence>
<dbReference type="InterPro" id="IPR007016">
    <property type="entry name" value="O-antigen_ligase-rel_domated"/>
</dbReference>
<dbReference type="InterPro" id="IPR051533">
    <property type="entry name" value="WaaL-like"/>
</dbReference>
<proteinExistence type="predicted"/>
<keyword evidence="4 5" id="KW-0472">Membrane</keyword>
<sequence length="509" mass="55741">MVIFENSLVGGLLLRLWYVLCRWYEGSAVHRGLTALSRGWTRLFHGSAVMTFLTRDGTLPRAWRSSLACTVAETAVNLPAALLHWIYRKAKPVFDNSFFALLAFSMGEQVPAAIGWLMAGILIIPYEHWDNRYSLMGYVLMLLLFLAGGMRNRNLRLDFKSVGPYALCFAFAVCLAWPVSYSSALSLRFLFFHLTCMLCVVVTVSAVERTEQLLRLAGMASLAMAGTGLYAVYQRIQGVEVNYSYVDALLNEGMPGRVYAMFENPNAFAEVLVLLIPLGVALLLGSRTGWGRFGALIALGLGALAIGMTYSRASWIGLAAAAAVFVFLWNRRLIPAFLLLGLLALPLLPDTIFNRILTIFNLKDTSTSSRFPLYEAALRLIRARPIRGAGLGTDVVRKAVADLNLYHGTAPFVHAHDIYLQVWLETGLLGIASFVAALLAGIKAAAKSVKMPGCPAPVRMVTIGGAASMAGILVCGIADYIWNYPRVMVVFWFVFAVMLSGVKLAKKSK</sequence>
<feature type="transmembrane region" description="Helical" evidence="5">
    <location>
        <begin position="290"/>
        <end position="307"/>
    </location>
</feature>
<feature type="transmembrane region" description="Helical" evidence="5">
    <location>
        <begin position="427"/>
        <end position="446"/>
    </location>
</feature>